<gene>
    <name evidence="2" type="ORF">NWE54_24255</name>
</gene>
<dbReference type="SUPFAM" id="SSF53850">
    <property type="entry name" value="Periplasmic binding protein-like II"/>
    <property type="match status" value="1"/>
</dbReference>
<dbReference type="AlphaFoldDB" id="A0A9E8CLF7"/>
<protein>
    <submittedName>
        <fullName evidence="2">Extracellular solute-binding protein</fullName>
    </submittedName>
</protein>
<evidence type="ECO:0000313" key="2">
    <source>
        <dbReference type="EMBL" id="UZF86830.1"/>
    </source>
</evidence>
<dbReference type="Pfam" id="PF13343">
    <property type="entry name" value="SBP_bac_6"/>
    <property type="match status" value="1"/>
</dbReference>
<sequence length="336" mass="36998">MLSLAASGLPARLSAQERNAVIEGAKREGRVNFANSASAPNFPQFIQAFNARYPFIDATTGLYSAPAGRVLARVDAELKARALTFDVLHVANLAPYLAMSQRGQLLGYRSPELDAYPPEASDRDQWAIARIVGVIMAYNRNILPAEKAPKAWTDLLNPEFKGRKLVIQDSAAGTSFNQMYLLEKKFGADFMRRWGQQEPVIVSTAAQLIDMLVRGEALVGATVDHFRAFDPDAVKAGIVGVYPSEGMPLATAPVAIFKDAPNPNAARLLVDFTLSTEGQTLLNTEIFKVYSMRRGVAPPAGQMPLDQTKPMLPQDLQDYERASRRFPETFDRYFKA</sequence>
<dbReference type="EMBL" id="CP102774">
    <property type="protein sequence ID" value="UZF86830.1"/>
    <property type="molecule type" value="Genomic_DNA"/>
</dbReference>
<keyword evidence="1" id="KW-0732">Signal</keyword>
<accession>A0A9E8CLF7</accession>
<dbReference type="Gene3D" id="3.40.190.10">
    <property type="entry name" value="Periplasmic binding protein-like II"/>
    <property type="match status" value="2"/>
</dbReference>
<evidence type="ECO:0000256" key="1">
    <source>
        <dbReference type="ARBA" id="ARBA00022729"/>
    </source>
</evidence>
<reference evidence="2" key="1">
    <citation type="submission" date="2022-08" db="EMBL/GenBank/DDBJ databases">
        <title>Complete Genome Sequences of 2 Bosea sp. soil isolates.</title>
        <authorList>
            <person name="Alvarez Arevalo M."/>
            <person name="Sterndorff E.B."/>
            <person name="Faurdal D."/>
            <person name="Joergensen T.S."/>
            <person name="Weber T."/>
        </authorList>
    </citation>
    <scope>NUCLEOTIDE SEQUENCE</scope>
    <source>
        <strain evidence="2">NBC_00436</strain>
    </source>
</reference>
<proteinExistence type="predicted"/>
<organism evidence="2">
    <name type="scientific">Bosea sp. NBC_00436</name>
    <dbReference type="NCBI Taxonomy" id="2969620"/>
    <lineage>
        <taxon>Bacteria</taxon>
        <taxon>Pseudomonadati</taxon>
        <taxon>Pseudomonadota</taxon>
        <taxon>Alphaproteobacteria</taxon>
        <taxon>Hyphomicrobiales</taxon>
        <taxon>Boseaceae</taxon>
        <taxon>Bosea</taxon>
    </lineage>
</organism>
<dbReference type="PANTHER" id="PTHR30006">
    <property type="entry name" value="THIAMINE-BINDING PERIPLASMIC PROTEIN-RELATED"/>
    <property type="match status" value="1"/>
</dbReference>
<dbReference type="PANTHER" id="PTHR30006:SF2">
    <property type="entry name" value="ABC TRANSPORTER SUBSTRATE-BINDING PROTEIN"/>
    <property type="match status" value="1"/>
</dbReference>
<name>A0A9E8CLF7_9HYPH</name>